<evidence type="ECO:0008006" key="3">
    <source>
        <dbReference type="Google" id="ProtNLM"/>
    </source>
</evidence>
<comment type="caution">
    <text evidence="2">The sequence shown here is derived from an EMBL/GenBank/DDBJ whole genome shotgun (WGS) entry which is preliminary data.</text>
</comment>
<dbReference type="PROSITE" id="PS51257">
    <property type="entry name" value="PROKAR_LIPOPROTEIN"/>
    <property type="match status" value="1"/>
</dbReference>
<name>A0A3V8NSS8_SALER</name>
<dbReference type="EMBL" id="RSUV01000001">
    <property type="protein sequence ID" value="MIV42042.1"/>
    <property type="molecule type" value="Genomic_DNA"/>
</dbReference>
<proteinExistence type="predicted"/>
<dbReference type="Proteomes" id="UP000839834">
    <property type="component" value="Unassembled WGS sequence"/>
</dbReference>
<dbReference type="EMBL" id="AAACVH010000076">
    <property type="protein sequence ID" value="EAA8668346.1"/>
    <property type="molecule type" value="Genomic_DNA"/>
</dbReference>
<evidence type="ECO:0000313" key="2">
    <source>
        <dbReference type="EMBL" id="MIV42042.1"/>
    </source>
</evidence>
<protein>
    <recommendedName>
        <fullName evidence="3">Lipoprotein</fullName>
    </recommendedName>
</protein>
<dbReference type="AlphaFoldDB" id="A0A3V8NSS8"/>
<organism evidence="2">
    <name type="scientific">Salmonella enterica</name>
    <name type="common">Salmonella choleraesuis</name>
    <dbReference type="NCBI Taxonomy" id="28901"/>
    <lineage>
        <taxon>Bacteria</taxon>
        <taxon>Pseudomonadati</taxon>
        <taxon>Pseudomonadota</taxon>
        <taxon>Gammaproteobacteria</taxon>
        <taxon>Enterobacterales</taxon>
        <taxon>Enterobacteriaceae</taxon>
        <taxon>Salmonella</taxon>
    </lineage>
</organism>
<accession>A0A3V8NSS8</accession>
<reference evidence="2" key="1">
    <citation type="submission" date="2018-07" db="EMBL/GenBank/DDBJ databases">
        <authorList>
            <consortium name="GenomeTrakr network: Whole genome sequencing for foodborne pathogen traceback"/>
        </authorList>
    </citation>
    <scope>NUCLEOTIDE SEQUENCE [LARGE SCALE GENOMIC DNA]</scope>
    <source>
        <strain evidence="2">CFSAN048114</strain>
        <strain evidence="1">FLUFL-367</strain>
    </source>
</reference>
<sequence length="237" mass="26144">MEKNKLSLVILGCAFLSSCVPPPPPPKTTIVDTRTVRTASGSDITILTQNAINGDVIKDTDNRLNIVSKADNAKAIGLVTLQFAAMLLGGGSGRVAGYSKEQLKGIHIDSVKNKTMTYLNPELDAILEKIPTSGKDIKITVEPYKFKLIYDGLDNNNYEFIYSTTISSGNFHQLCSGNYLTSSERIQPIDTWERNNYELTQIMAKKIIKNCFEDINHAENLAKLANAVSGEENQREK</sequence>
<evidence type="ECO:0000313" key="1">
    <source>
        <dbReference type="EMBL" id="EAA8668346.1"/>
    </source>
</evidence>
<dbReference type="Proteomes" id="UP000839530">
    <property type="component" value="Unassembled WGS sequence"/>
</dbReference>
<gene>
    <name evidence="2" type="ORF">A7E06_00095</name>
    <name evidence="1" type="ORF">NL99_26175</name>
</gene>